<dbReference type="InterPro" id="IPR036396">
    <property type="entry name" value="Cyt_P450_sf"/>
</dbReference>
<dbReference type="GO" id="GO:0005506">
    <property type="term" value="F:iron ion binding"/>
    <property type="evidence" value="ECO:0007669"/>
    <property type="project" value="InterPro"/>
</dbReference>
<evidence type="ECO:0000313" key="13">
    <source>
        <dbReference type="Proteomes" id="UP000504611"/>
    </source>
</evidence>
<evidence type="ECO:0000313" key="14">
    <source>
        <dbReference type="RefSeq" id="XP_010781765.1"/>
    </source>
</evidence>
<dbReference type="GO" id="GO:0020037">
    <property type="term" value="F:heme binding"/>
    <property type="evidence" value="ECO:0007669"/>
    <property type="project" value="InterPro"/>
</dbReference>
<comment type="subcellular location">
    <subcellularLocation>
        <location evidence="3">Endoplasmic reticulum membrane</location>
        <topology evidence="3">Peripheral membrane protein</topology>
    </subcellularLocation>
    <subcellularLocation>
        <location evidence="2">Microsome membrane</location>
        <topology evidence="2">Peripheral membrane protein</topology>
    </subcellularLocation>
</comment>
<sequence>FVLHYFPPLQSVLTDVSLPGFDTISTALSWSVMYLVAYPEIQERLYQELKNKVGLDRTPLLSDRPNLPFLEAFILEIFRHSSFLPFTIPHW</sequence>
<dbReference type="SUPFAM" id="SSF48264">
    <property type="entry name" value="Cytochrome P450"/>
    <property type="match status" value="1"/>
</dbReference>
<keyword evidence="10" id="KW-0560">Oxidoreductase</keyword>
<keyword evidence="6" id="KW-0349">Heme</keyword>
<evidence type="ECO:0000256" key="6">
    <source>
        <dbReference type="ARBA" id="ARBA00022617"/>
    </source>
</evidence>
<dbReference type="Gene3D" id="1.10.630.10">
    <property type="entry name" value="Cytochrome P450"/>
    <property type="match status" value="1"/>
</dbReference>
<organism evidence="13 14">
    <name type="scientific">Notothenia coriiceps</name>
    <name type="common">black rockcod</name>
    <dbReference type="NCBI Taxonomy" id="8208"/>
    <lineage>
        <taxon>Eukaryota</taxon>
        <taxon>Metazoa</taxon>
        <taxon>Chordata</taxon>
        <taxon>Craniata</taxon>
        <taxon>Vertebrata</taxon>
        <taxon>Euteleostomi</taxon>
        <taxon>Actinopterygii</taxon>
        <taxon>Neopterygii</taxon>
        <taxon>Teleostei</taxon>
        <taxon>Neoteleostei</taxon>
        <taxon>Acanthomorphata</taxon>
        <taxon>Eupercaria</taxon>
        <taxon>Perciformes</taxon>
        <taxon>Notothenioidei</taxon>
        <taxon>Nototheniidae</taxon>
        <taxon>Notothenia</taxon>
    </lineage>
</organism>
<evidence type="ECO:0000256" key="1">
    <source>
        <dbReference type="ARBA" id="ARBA00001971"/>
    </source>
</evidence>
<accession>A0A6I9P2T3</accession>
<dbReference type="OrthoDB" id="9109751at2759"/>
<dbReference type="PANTHER" id="PTHR24289:SF21">
    <property type="entry name" value="CYTOCHROME P450 1A"/>
    <property type="match status" value="1"/>
</dbReference>
<evidence type="ECO:0000256" key="7">
    <source>
        <dbReference type="ARBA" id="ARBA00022723"/>
    </source>
</evidence>
<dbReference type="GO" id="GO:0042448">
    <property type="term" value="P:progesterone metabolic process"/>
    <property type="evidence" value="ECO:0007669"/>
    <property type="project" value="TreeGrafter"/>
</dbReference>
<name>A0A6I9P2T3_9TELE</name>
<dbReference type="GO" id="GO:0004508">
    <property type="term" value="F:steroid 17-alpha-monooxygenase activity"/>
    <property type="evidence" value="ECO:0007669"/>
    <property type="project" value="TreeGrafter"/>
</dbReference>
<dbReference type="GO" id="GO:0005789">
    <property type="term" value="C:endoplasmic reticulum membrane"/>
    <property type="evidence" value="ECO:0007669"/>
    <property type="project" value="UniProtKB-SubCell"/>
</dbReference>
<dbReference type="GO" id="GO:0042446">
    <property type="term" value="P:hormone biosynthetic process"/>
    <property type="evidence" value="ECO:0007669"/>
    <property type="project" value="TreeGrafter"/>
</dbReference>
<dbReference type="AlphaFoldDB" id="A0A6I9P2T3"/>
<evidence type="ECO:0000256" key="5">
    <source>
        <dbReference type="ARBA" id="ARBA00012109"/>
    </source>
</evidence>
<dbReference type="Proteomes" id="UP000504611">
    <property type="component" value="Unplaced"/>
</dbReference>
<dbReference type="Pfam" id="PF00067">
    <property type="entry name" value="p450"/>
    <property type="match status" value="1"/>
</dbReference>
<keyword evidence="8" id="KW-0256">Endoplasmic reticulum</keyword>
<keyword evidence="7" id="KW-0479">Metal-binding</keyword>
<comment type="cofactor">
    <cofactor evidence="1">
        <name>heme</name>
        <dbReference type="ChEBI" id="CHEBI:30413"/>
    </cofactor>
</comment>
<dbReference type="PANTHER" id="PTHR24289">
    <property type="entry name" value="STEROID 17-ALPHA-HYDROXYLASE/17,20 LYASE"/>
    <property type="match status" value="1"/>
</dbReference>
<evidence type="ECO:0000256" key="4">
    <source>
        <dbReference type="ARBA" id="ARBA00010617"/>
    </source>
</evidence>
<evidence type="ECO:0000256" key="10">
    <source>
        <dbReference type="ARBA" id="ARBA00023002"/>
    </source>
</evidence>
<dbReference type="EC" id="1.14.14.1" evidence="5"/>
<dbReference type="GeneID" id="104956030"/>
<keyword evidence="9" id="KW-0492">Microsome</keyword>
<evidence type="ECO:0000256" key="11">
    <source>
        <dbReference type="ARBA" id="ARBA00023004"/>
    </source>
</evidence>
<reference evidence="14" key="1">
    <citation type="submission" date="2025-08" db="UniProtKB">
        <authorList>
            <consortium name="RefSeq"/>
        </authorList>
    </citation>
    <scope>IDENTIFICATION</scope>
    <source>
        <tissue evidence="14">Muscle</tissue>
    </source>
</reference>
<dbReference type="FunFam" id="1.10.630.10:FF:000340">
    <property type="entry name" value="Cytochrome P450 1A1"/>
    <property type="match status" value="1"/>
</dbReference>
<dbReference type="InterPro" id="IPR001128">
    <property type="entry name" value="Cyt_P450"/>
</dbReference>
<evidence type="ECO:0000256" key="9">
    <source>
        <dbReference type="ARBA" id="ARBA00022848"/>
    </source>
</evidence>
<keyword evidence="13" id="KW-1185">Reference proteome</keyword>
<comment type="similarity">
    <text evidence="4">Belongs to the cytochrome P450 family.</text>
</comment>
<feature type="non-terminal residue" evidence="14">
    <location>
        <position position="1"/>
    </location>
</feature>
<dbReference type="PRINTS" id="PR00463">
    <property type="entry name" value="EP450I"/>
</dbReference>
<keyword evidence="11" id="KW-0408">Iron</keyword>
<protein>
    <recommendedName>
        <fullName evidence="5">unspecific monooxygenase</fullName>
        <ecNumber evidence="5">1.14.14.1</ecNumber>
    </recommendedName>
</protein>
<evidence type="ECO:0000256" key="12">
    <source>
        <dbReference type="ARBA" id="ARBA00023033"/>
    </source>
</evidence>
<gene>
    <name evidence="14" type="primary">LOC104956030</name>
</gene>
<keyword evidence="12" id="KW-0503">Monooxygenase</keyword>
<evidence type="ECO:0000256" key="8">
    <source>
        <dbReference type="ARBA" id="ARBA00022824"/>
    </source>
</evidence>
<dbReference type="InterPro" id="IPR002401">
    <property type="entry name" value="Cyt_P450_E_grp-I"/>
</dbReference>
<dbReference type="KEGG" id="ncc:104956030"/>
<dbReference type="RefSeq" id="XP_010781765.1">
    <property type="nucleotide sequence ID" value="XM_010783463.1"/>
</dbReference>
<evidence type="ECO:0000256" key="3">
    <source>
        <dbReference type="ARBA" id="ARBA00004406"/>
    </source>
</evidence>
<proteinExistence type="inferred from homology"/>
<evidence type="ECO:0000256" key="2">
    <source>
        <dbReference type="ARBA" id="ARBA00004174"/>
    </source>
</evidence>